<protein>
    <recommendedName>
        <fullName evidence="3">3-phosphoshikimate 1-carboxyvinyltransferase</fullName>
        <ecNumber evidence="3">2.5.1.19</ecNumber>
    </recommendedName>
</protein>
<organism evidence="9">
    <name type="scientific">uncultured marine group II/III euryarchaeote AD1000_43_D04</name>
    <dbReference type="NCBI Taxonomy" id="1457771"/>
    <lineage>
        <taxon>Archaea</taxon>
        <taxon>Methanobacteriati</taxon>
        <taxon>Methanobacteriota</taxon>
        <taxon>environmental samples</taxon>
    </lineage>
</organism>
<dbReference type="SUPFAM" id="SSF55205">
    <property type="entry name" value="EPT/RTPC-like"/>
    <property type="match status" value="1"/>
</dbReference>
<sequence>MRPEAAIEWSLPPSKSHMIRWLALAAQAGGETVLNFSGRVGEDVRSMAGCLRQLGTGIEEGDSSWVVSGVGRNEFSVPEGALDCGNSATAARFLMAMAAGMSEPIILDGDRSLRRRDMSALAGVLRELGCEVTSDRLPLTVTGPIAPGHARLDLSDSSQPLSALLIASPSYSGAISLETSSHRVSRGYSELSYELAAKCGSSNEMLYDSLTLEPWPPDTPRNVDIPVELSLLPIAMLLAELHGVEVVVTGGNLELSVAMRGLAEWVEVLDLRDESDIIASAAALMALGRGGRITGVAHARGKESDRISSTVGLLRCFGMEASESEDGVEVAGGQVPLRPDLPVDSMDDHRLAMAAMALASKCGGIVNGSESCAVSDPGFIERLMTIGGGDA</sequence>
<dbReference type="Pfam" id="PF00275">
    <property type="entry name" value="EPSP_synthase"/>
    <property type="match status" value="2"/>
</dbReference>
<dbReference type="GO" id="GO:0009423">
    <property type="term" value="P:chorismate biosynthetic process"/>
    <property type="evidence" value="ECO:0007669"/>
    <property type="project" value="UniProtKB-UniPathway"/>
</dbReference>
<dbReference type="GO" id="GO:0008652">
    <property type="term" value="P:amino acid biosynthetic process"/>
    <property type="evidence" value="ECO:0007669"/>
    <property type="project" value="UniProtKB-KW"/>
</dbReference>
<dbReference type="InterPro" id="IPR036968">
    <property type="entry name" value="Enolpyruvate_Tfrase_sf"/>
</dbReference>
<feature type="domain" description="Enolpyruvate transferase" evidence="8">
    <location>
        <begin position="264"/>
        <end position="383"/>
    </location>
</feature>
<proteinExistence type="inferred from homology"/>
<evidence type="ECO:0000256" key="4">
    <source>
        <dbReference type="ARBA" id="ARBA00022605"/>
    </source>
</evidence>
<dbReference type="InterPro" id="IPR006264">
    <property type="entry name" value="EPSP_synthase"/>
</dbReference>
<dbReference type="PANTHER" id="PTHR21090:SF5">
    <property type="entry name" value="PENTAFUNCTIONAL AROM POLYPEPTIDE"/>
    <property type="match status" value="1"/>
</dbReference>
<gene>
    <name evidence="9" type="primary">aroA</name>
</gene>
<evidence type="ECO:0000256" key="2">
    <source>
        <dbReference type="ARBA" id="ARBA00009948"/>
    </source>
</evidence>
<evidence type="ECO:0000259" key="8">
    <source>
        <dbReference type="Pfam" id="PF00275"/>
    </source>
</evidence>
<keyword evidence="4" id="KW-0028">Amino-acid biosynthesis</keyword>
<dbReference type="PROSITE" id="PS00104">
    <property type="entry name" value="EPSP_SYNTHASE_1"/>
    <property type="match status" value="1"/>
</dbReference>
<dbReference type="AlphaFoldDB" id="A0A075FRZ0"/>
<keyword evidence="5 9" id="KW-0808">Transferase</keyword>
<keyword evidence="6" id="KW-0057">Aromatic amino acid biosynthesis</keyword>
<dbReference type="InterPro" id="IPR001986">
    <property type="entry name" value="Enolpyruvate_Tfrase_dom"/>
</dbReference>
<comment type="similarity">
    <text evidence="2">Belongs to the EPSP synthase family.</text>
</comment>
<dbReference type="PANTHER" id="PTHR21090">
    <property type="entry name" value="AROM/DEHYDROQUINATE SYNTHASE"/>
    <property type="match status" value="1"/>
</dbReference>
<evidence type="ECO:0000313" key="9">
    <source>
        <dbReference type="EMBL" id="AIE94103.1"/>
    </source>
</evidence>
<feature type="domain" description="Enolpyruvate transferase" evidence="8">
    <location>
        <begin position="11"/>
        <end position="179"/>
    </location>
</feature>
<reference evidence="9" key="1">
    <citation type="journal article" date="2014" name="Genome Biol. Evol.">
        <title>Pangenome evidence for extensive interdomain horizontal transfer affecting lineage core and shell genes in uncultured planktonic thaumarchaeota and euryarchaeota.</title>
        <authorList>
            <person name="Deschamps P."/>
            <person name="Zivanovic Y."/>
            <person name="Moreira D."/>
            <person name="Rodriguez-Valera F."/>
            <person name="Lopez-Garcia P."/>
        </authorList>
    </citation>
    <scope>NUCLEOTIDE SEQUENCE</scope>
</reference>
<name>A0A075FRZ0_9EURY</name>
<evidence type="ECO:0000256" key="6">
    <source>
        <dbReference type="ARBA" id="ARBA00023141"/>
    </source>
</evidence>
<dbReference type="GO" id="GO:0009073">
    <property type="term" value="P:aromatic amino acid family biosynthetic process"/>
    <property type="evidence" value="ECO:0007669"/>
    <property type="project" value="UniProtKB-KW"/>
</dbReference>
<evidence type="ECO:0000256" key="1">
    <source>
        <dbReference type="ARBA" id="ARBA00004811"/>
    </source>
</evidence>
<comment type="catalytic activity">
    <reaction evidence="7">
        <text>3-phosphoshikimate + phosphoenolpyruvate = 5-O-(1-carboxyvinyl)-3-phosphoshikimate + phosphate</text>
        <dbReference type="Rhea" id="RHEA:21256"/>
        <dbReference type="ChEBI" id="CHEBI:43474"/>
        <dbReference type="ChEBI" id="CHEBI:57701"/>
        <dbReference type="ChEBI" id="CHEBI:58702"/>
        <dbReference type="ChEBI" id="CHEBI:145989"/>
        <dbReference type="EC" id="2.5.1.19"/>
    </reaction>
    <physiologicalReaction direction="left-to-right" evidence="7">
        <dbReference type="Rhea" id="RHEA:21257"/>
    </physiologicalReaction>
</comment>
<dbReference type="InterPro" id="IPR023193">
    <property type="entry name" value="EPSP_synthase_CS"/>
</dbReference>
<dbReference type="GO" id="GO:0003866">
    <property type="term" value="F:3-phosphoshikimate 1-carboxyvinyltransferase activity"/>
    <property type="evidence" value="ECO:0007669"/>
    <property type="project" value="UniProtKB-EC"/>
</dbReference>
<dbReference type="Gene3D" id="3.65.10.10">
    <property type="entry name" value="Enolpyruvate transferase domain"/>
    <property type="match status" value="3"/>
</dbReference>
<dbReference type="PIRSF" id="PIRSF000505">
    <property type="entry name" value="EPSPS"/>
    <property type="match status" value="1"/>
</dbReference>
<accession>A0A075FRZ0</accession>
<dbReference type="EMBL" id="KF900413">
    <property type="protein sequence ID" value="AIE94103.1"/>
    <property type="molecule type" value="Genomic_DNA"/>
</dbReference>
<comment type="pathway">
    <text evidence="1">Metabolic intermediate biosynthesis; chorismate biosynthesis; chorismate from D-erythrose 4-phosphate and phosphoenolpyruvate: step 6/7.</text>
</comment>
<dbReference type="InterPro" id="IPR013792">
    <property type="entry name" value="RNA3'P_cycl/enolpyr_Trfase_a/b"/>
</dbReference>
<dbReference type="UniPathway" id="UPA00053">
    <property type="reaction ID" value="UER00089"/>
</dbReference>
<evidence type="ECO:0000256" key="3">
    <source>
        <dbReference type="ARBA" id="ARBA00012450"/>
    </source>
</evidence>
<dbReference type="PROSITE" id="PS00885">
    <property type="entry name" value="EPSP_SYNTHASE_2"/>
    <property type="match status" value="1"/>
</dbReference>
<evidence type="ECO:0000256" key="5">
    <source>
        <dbReference type="ARBA" id="ARBA00022679"/>
    </source>
</evidence>
<dbReference type="EC" id="2.5.1.19" evidence="3"/>
<evidence type="ECO:0000256" key="7">
    <source>
        <dbReference type="ARBA" id="ARBA00044633"/>
    </source>
</evidence>